<protein>
    <submittedName>
        <fullName evidence="1">Uncharacterized protein</fullName>
    </submittedName>
</protein>
<accession>A0AAV7EWW0</accession>
<keyword evidence="2" id="KW-1185">Reference proteome</keyword>
<reference evidence="1 2" key="1">
    <citation type="submission" date="2021-07" db="EMBL/GenBank/DDBJ databases">
        <title>The Aristolochia fimbriata genome: insights into angiosperm evolution, floral development and chemical biosynthesis.</title>
        <authorList>
            <person name="Jiao Y."/>
        </authorList>
    </citation>
    <scope>NUCLEOTIDE SEQUENCE [LARGE SCALE GENOMIC DNA]</scope>
    <source>
        <strain evidence="1">IBCAS-2021</strain>
        <tissue evidence="1">Leaf</tissue>
    </source>
</reference>
<comment type="caution">
    <text evidence="1">The sequence shown here is derived from an EMBL/GenBank/DDBJ whole genome shotgun (WGS) entry which is preliminary data.</text>
</comment>
<proteinExistence type="predicted"/>
<gene>
    <name evidence="1" type="ORF">H6P81_006284</name>
</gene>
<sequence>MASATLVVGSLIDELLRRIETYVLSQLGCFGTTDPSGAVLTSQLSDCCVVPGGCRLSSCTNHFCFETETISNCRMVSSSSSSSFLGLIASDVSIVANGIAHRCLRLLDSNAQARSMLLPFGESAFGGYVVFLAMPKSQHDLWSHPMVDDDKLCCLSEVDETLSPQRKAMGDILLSPLHKLTEYTMP</sequence>
<evidence type="ECO:0000313" key="2">
    <source>
        <dbReference type="Proteomes" id="UP000825729"/>
    </source>
</evidence>
<evidence type="ECO:0000313" key="1">
    <source>
        <dbReference type="EMBL" id="KAG9453380.1"/>
    </source>
</evidence>
<organism evidence="1 2">
    <name type="scientific">Aristolochia fimbriata</name>
    <name type="common">White veined hardy Dutchman's pipe vine</name>
    <dbReference type="NCBI Taxonomy" id="158543"/>
    <lineage>
        <taxon>Eukaryota</taxon>
        <taxon>Viridiplantae</taxon>
        <taxon>Streptophyta</taxon>
        <taxon>Embryophyta</taxon>
        <taxon>Tracheophyta</taxon>
        <taxon>Spermatophyta</taxon>
        <taxon>Magnoliopsida</taxon>
        <taxon>Magnoliidae</taxon>
        <taxon>Piperales</taxon>
        <taxon>Aristolochiaceae</taxon>
        <taxon>Aristolochia</taxon>
    </lineage>
</organism>
<dbReference type="AlphaFoldDB" id="A0AAV7EWW0"/>
<dbReference type="Proteomes" id="UP000825729">
    <property type="component" value="Unassembled WGS sequence"/>
</dbReference>
<name>A0AAV7EWW0_ARIFI</name>
<dbReference type="EMBL" id="JAINDJ010000003">
    <property type="protein sequence ID" value="KAG9453380.1"/>
    <property type="molecule type" value="Genomic_DNA"/>
</dbReference>